<sequence length="193" mass="22954">MFDMFRRPRLCLSLLRRPQNPIVGWSFSSSVGLTLSSSMFFSQSVLAITMKIPDLVVIQRAATKREICTPWREEERRIYSVSGLLKLHKRRCSYIVEMRDSWKTVRKHGTEEDIWWRLETLNIRRMKLRQEEEEETRLDSMVGLIVSGKSKCLISSRFRLNKVCLSLPHKRIHHHESIRMSFQKPRGVDIDWH</sequence>
<protein>
    <submittedName>
        <fullName evidence="1">Uncharacterized protein</fullName>
    </submittedName>
</protein>
<accession>A0A8S9R3F7</accession>
<evidence type="ECO:0000313" key="2">
    <source>
        <dbReference type="Proteomes" id="UP000712600"/>
    </source>
</evidence>
<dbReference type="Proteomes" id="UP000712600">
    <property type="component" value="Unassembled WGS sequence"/>
</dbReference>
<name>A0A8S9R3F7_BRACR</name>
<dbReference type="AlphaFoldDB" id="A0A8S9R3F7"/>
<reference evidence="1" key="1">
    <citation type="submission" date="2019-12" db="EMBL/GenBank/DDBJ databases">
        <title>Genome sequencing and annotation of Brassica cretica.</title>
        <authorList>
            <person name="Studholme D.J."/>
            <person name="Sarris P."/>
        </authorList>
    </citation>
    <scope>NUCLEOTIDE SEQUENCE</scope>
    <source>
        <strain evidence="1">PFS-109/04</strain>
        <tissue evidence="1">Leaf</tissue>
    </source>
</reference>
<dbReference type="EMBL" id="QGKX02000996">
    <property type="protein sequence ID" value="KAF3558477.1"/>
    <property type="molecule type" value="Genomic_DNA"/>
</dbReference>
<comment type="caution">
    <text evidence="1">The sequence shown here is derived from an EMBL/GenBank/DDBJ whole genome shotgun (WGS) entry which is preliminary data.</text>
</comment>
<gene>
    <name evidence="1" type="ORF">F2Q69_00017050</name>
</gene>
<evidence type="ECO:0000313" key="1">
    <source>
        <dbReference type="EMBL" id="KAF3558477.1"/>
    </source>
</evidence>
<proteinExistence type="predicted"/>
<organism evidence="1 2">
    <name type="scientific">Brassica cretica</name>
    <name type="common">Mustard</name>
    <dbReference type="NCBI Taxonomy" id="69181"/>
    <lineage>
        <taxon>Eukaryota</taxon>
        <taxon>Viridiplantae</taxon>
        <taxon>Streptophyta</taxon>
        <taxon>Embryophyta</taxon>
        <taxon>Tracheophyta</taxon>
        <taxon>Spermatophyta</taxon>
        <taxon>Magnoliopsida</taxon>
        <taxon>eudicotyledons</taxon>
        <taxon>Gunneridae</taxon>
        <taxon>Pentapetalae</taxon>
        <taxon>rosids</taxon>
        <taxon>malvids</taxon>
        <taxon>Brassicales</taxon>
        <taxon>Brassicaceae</taxon>
        <taxon>Brassiceae</taxon>
        <taxon>Brassica</taxon>
    </lineage>
</organism>